<dbReference type="InterPro" id="IPR008919">
    <property type="entry name" value="Retrov_capsid_N"/>
</dbReference>
<keyword evidence="4" id="KW-1185">Reference proteome</keyword>
<reference evidence="3" key="1">
    <citation type="submission" date="2019-04" db="EMBL/GenBank/DDBJ databases">
        <title>Genome assembly of Zosterops borbonicus 15179.</title>
        <authorList>
            <person name="Leroy T."/>
            <person name="Anselmetti Y."/>
            <person name="Tilak M.-K."/>
            <person name="Nabholz B."/>
        </authorList>
    </citation>
    <scope>NUCLEOTIDE SEQUENCE</scope>
    <source>
        <strain evidence="3">HGM_15179</strain>
        <tissue evidence="3">Muscle</tissue>
    </source>
</reference>
<comment type="caution">
    <text evidence="3">The sequence shown here is derived from an EMBL/GenBank/DDBJ whole genome shotgun (WGS) entry which is preliminary data.</text>
</comment>
<dbReference type="AlphaFoldDB" id="A0A8K1G319"/>
<dbReference type="SUPFAM" id="SSF58069">
    <property type="entry name" value="Virus ectodomain"/>
    <property type="match status" value="1"/>
</dbReference>
<evidence type="ECO:0000313" key="4">
    <source>
        <dbReference type="Proteomes" id="UP000796761"/>
    </source>
</evidence>
<feature type="region of interest" description="Disordered" evidence="1">
    <location>
        <begin position="1"/>
        <end position="33"/>
    </location>
</feature>
<dbReference type="Proteomes" id="UP000796761">
    <property type="component" value="Unassembled WGS sequence"/>
</dbReference>
<dbReference type="InterPro" id="IPR008916">
    <property type="entry name" value="Retrov_capsid_C"/>
</dbReference>
<dbReference type="SUPFAM" id="SSF47943">
    <property type="entry name" value="Retrovirus capsid protein, N-terminal core domain"/>
    <property type="match status" value="1"/>
</dbReference>
<gene>
    <name evidence="3" type="ORF">HGM15179_016316</name>
</gene>
<dbReference type="Gene3D" id="1.10.375.10">
    <property type="entry name" value="Human Immunodeficiency Virus Type 1 Capsid Protein"/>
    <property type="match status" value="1"/>
</dbReference>
<dbReference type="OrthoDB" id="9352756at2759"/>
<dbReference type="PANTHER" id="PTHR40389">
    <property type="entry name" value="ENDOGENOUS RETROVIRUS GROUP K MEMBER 24 GAG POLYPROTEIN-RELATED"/>
    <property type="match status" value="1"/>
</dbReference>
<dbReference type="PANTHER" id="PTHR40389:SF3">
    <property type="entry name" value="IGE-BINDING PROTEIN"/>
    <property type="match status" value="1"/>
</dbReference>
<dbReference type="InterPro" id="IPR050195">
    <property type="entry name" value="Primate_lentivir_Gag_pol-like"/>
</dbReference>
<evidence type="ECO:0000313" key="3">
    <source>
        <dbReference type="EMBL" id="TRZ10798.1"/>
    </source>
</evidence>
<dbReference type="CDD" id="cd09949">
    <property type="entry name" value="RSV-like_HR1-HR2"/>
    <property type="match status" value="1"/>
</dbReference>
<accession>A0A8K1G319</accession>
<dbReference type="EMBL" id="SWJQ01000805">
    <property type="protein sequence ID" value="TRZ10798.1"/>
    <property type="molecule type" value="Genomic_DNA"/>
</dbReference>
<dbReference type="Pfam" id="PF19317">
    <property type="entry name" value="Gag_p24_C"/>
    <property type="match status" value="1"/>
</dbReference>
<feature type="compositionally biased region" description="Basic and acidic residues" evidence="1">
    <location>
        <begin position="11"/>
        <end position="26"/>
    </location>
</feature>
<dbReference type="Gene3D" id="1.10.287.210">
    <property type="match status" value="1"/>
</dbReference>
<protein>
    <recommendedName>
        <fullName evidence="2">Retroviral nucleocapsid Gag protein p24 C-terminal domain-containing protein</fullName>
    </recommendedName>
</protein>
<feature type="domain" description="Retroviral nucleocapsid Gag protein p24 C-terminal" evidence="2">
    <location>
        <begin position="202"/>
        <end position="263"/>
    </location>
</feature>
<sequence length="498" mass="55513">MSIEYADSDSSSDRESFDPSPEKDLDPFPPKTHKNWLQIKKKALRDRDFETAAKIFVAPVQLGPRGGNLRWEPLSHSEIKELCRTVIEYGLGSPYFSNLLRAIFSTHLMTPHDVKFLANLLLTPTQYAIFMAQWKKRLENLILTHAGHANQALAALTADQLAGEGAHTDPNAQAPLPREALEGVTEAARYALFKVPDAKTLQQSFINFKQAPQEPYMQFVDRLKQTLERQINNNHAREVVLLKLAIENANEDCKCLLKTLPSDPEPTLLQIVEACNRLGTLHYTTAVTCQAVGQGLAAKKALSQLNKAACWLAKQKNATSSALSNLLTDVDSVKHASLQNRAAIDFILLAQGHGCEDFDGMCCMNLSDHSESIHKSIQLLKDSVFKLKASTVLNPEAKRTGQGPLRETKTLANPDKNRHRNPDSEIPLQTKRRILCRGIHIEINVGRRAPSACERIFPEYGLQSPTNPGRPSKRNLDYLAHPGHLDCLRAEKSYKTVD</sequence>
<dbReference type="InterPro" id="IPR045345">
    <property type="entry name" value="Gag_p24_C"/>
</dbReference>
<dbReference type="Gene3D" id="1.10.1200.30">
    <property type="match status" value="1"/>
</dbReference>
<name>A0A8K1G319_9PASS</name>
<dbReference type="SUPFAM" id="SSF47353">
    <property type="entry name" value="Retrovirus capsid dimerization domain-like"/>
    <property type="match status" value="1"/>
</dbReference>
<organism evidence="3 4">
    <name type="scientific">Zosterops borbonicus</name>
    <dbReference type="NCBI Taxonomy" id="364589"/>
    <lineage>
        <taxon>Eukaryota</taxon>
        <taxon>Metazoa</taxon>
        <taxon>Chordata</taxon>
        <taxon>Craniata</taxon>
        <taxon>Vertebrata</taxon>
        <taxon>Euteleostomi</taxon>
        <taxon>Archelosauria</taxon>
        <taxon>Archosauria</taxon>
        <taxon>Dinosauria</taxon>
        <taxon>Saurischia</taxon>
        <taxon>Theropoda</taxon>
        <taxon>Coelurosauria</taxon>
        <taxon>Aves</taxon>
        <taxon>Neognathae</taxon>
        <taxon>Neoaves</taxon>
        <taxon>Telluraves</taxon>
        <taxon>Australaves</taxon>
        <taxon>Passeriformes</taxon>
        <taxon>Sylvioidea</taxon>
        <taxon>Zosteropidae</taxon>
        <taxon>Zosterops</taxon>
    </lineage>
</organism>
<evidence type="ECO:0000259" key="2">
    <source>
        <dbReference type="Pfam" id="PF19317"/>
    </source>
</evidence>
<dbReference type="GO" id="GO:0016032">
    <property type="term" value="P:viral process"/>
    <property type="evidence" value="ECO:0007669"/>
    <property type="project" value="InterPro"/>
</dbReference>
<dbReference type="Pfam" id="PF00607">
    <property type="entry name" value="Gag_p24"/>
    <property type="match status" value="1"/>
</dbReference>
<proteinExistence type="predicted"/>
<evidence type="ECO:0000256" key="1">
    <source>
        <dbReference type="SAM" id="MobiDB-lite"/>
    </source>
</evidence>
<feature type="region of interest" description="Disordered" evidence="1">
    <location>
        <begin position="397"/>
        <end position="424"/>
    </location>
</feature>